<dbReference type="OrthoDB" id="9800977at2"/>
<name>A0A1M6CUI5_9FIRM</name>
<sequence length="216" mass="24773">MAKYIREILQLLDDYYGAEYRCYLSHENAWQLLTATILSAQCTDDRVNQVTKELFKKYDTLEKLAAADISELEQDIFSTGFYRNKAKNILASTNMLLEKFEGEVPRTMEELTSLPGVGRKTANVIRGNIYGEPSIVVDTHVKRISKKLGFTDQEDPEKIEFELMKVLPKDHWISYNTQIIAHGRTICTARKPKCGECFLAGYCREGRKVTGRKDDM</sequence>
<comment type="function">
    <text evidence="12">DNA repair enzyme that has both DNA N-glycosylase activity and AP-lyase activity. The DNA N-glycosylase activity releases various damaged pyrimidines from DNA by cleaving the N-glycosidic bond, leaving an AP (apurinic/apyrimidinic) site. The AP-lyase activity cleaves the phosphodiester bond 3' to the AP site by a beta-elimination, leaving a 3'-terminal unsaturated sugar and a product with a terminal 5'-phosphate.</text>
</comment>
<dbReference type="GO" id="GO:0003677">
    <property type="term" value="F:DNA binding"/>
    <property type="evidence" value="ECO:0007669"/>
    <property type="project" value="UniProtKB-UniRule"/>
</dbReference>
<dbReference type="GO" id="GO:0140078">
    <property type="term" value="F:class I DNA-(apurinic or apyrimidinic site) endonuclease activity"/>
    <property type="evidence" value="ECO:0007669"/>
    <property type="project" value="UniProtKB-EC"/>
</dbReference>
<keyword evidence="7 12" id="KW-0411">Iron-sulfur</keyword>
<feature type="binding site" evidence="12">
    <location>
        <position position="187"/>
    </location>
    <ligand>
        <name>[4Fe-4S] cluster</name>
        <dbReference type="ChEBI" id="CHEBI:49883"/>
    </ligand>
</feature>
<dbReference type="GO" id="GO:0006285">
    <property type="term" value="P:base-excision repair, AP site formation"/>
    <property type="evidence" value="ECO:0007669"/>
    <property type="project" value="TreeGrafter"/>
</dbReference>
<dbReference type="InterPro" id="IPR003651">
    <property type="entry name" value="Endonuclease3_FeS-loop_motif"/>
</dbReference>
<dbReference type="STRING" id="1122934.SAMN02745691_00593"/>
<evidence type="ECO:0000256" key="6">
    <source>
        <dbReference type="ARBA" id="ARBA00023004"/>
    </source>
</evidence>
<evidence type="ECO:0000256" key="4">
    <source>
        <dbReference type="ARBA" id="ARBA00022763"/>
    </source>
</evidence>
<dbReference type="Gene3D" id="1.10.340.30">
    <property type="entry name" value="Hypothetical protein, domain 2"/>
    <property type="match status" value="1"/>
</dbReference>
<evidence type="ECO:0000256" key="11">
    <source>
        <dbReference type="ARBA" id="ARBA00023295"/>
    </source>
</evidence>
<dbReference type="GO" id="GO:0051539">
    <property type="term" value="F:4 iron, 4 sulfur cluster binding"/>
    <property type="evidence" value="ECO:0007669"/>
    <property type="project" value="UniProtKB-UniRule"/>
</dbReference>
<evidence type="ECO:0000256" key="3">
    <source>
        <dbReference type="ARBA" id="ARBA00022723"/>
    </source>
</evidence>
<dbReference type="Gene3D" id="1.10.1670.10">
    <property type="entry name" value="Helix-hairpin-Helix base-excision DNA repair enzymes (C-terminal)"/>
    <property type="match status" value="1"/>
</dbReference>
<evidence type="ECO:0000256" key="9">
    <source>
        <dbReference type="ARBA" id="ARBA00023204"/>
    </source>
</evidence>
<protein>
    <recommendedName>
        <fullName evidence="12">Endonuclease III</fullName>
        <ecNumber evidence="12">4.2.99.18</ecNumber>
    </recommendedName>
    <alternativeName>
        <fullName evidence="12">DNA-(apurinic or apyrimidinic site) lyase</fullName>
    </alternativeName>
</protein>
<dbReference type="HAMAP" id="MF_00942">
    <property type="entry name" value="Nth"/>
    <property type="match status" value="1"/>
</dbReference>
<keyword evidence="5 12" id="KW-0378">Hydrolase</keyword>
<dbReference type="FunFam" id="1.10.340.30:FF:000001">
    <property type="entry name" value="Endonuclease III"/>
    <property type="match status" value="1"/>
</dbReference>
<dbReference type="EC" id="4.2.99.18" evidence="12"/>
<gene>
    <name evidence="12" type="primary">nth</name>
    <name evidence="14" type="ORF">SAMN02745691_00593</name>
</gene>
<dbReference type="Pfam" id="PF10576">
    <property type="entry name" value="EndIII_4Fe-2S"/>
    <property type="match status" value="1"/>
</dbReference>
<feature type="domain" description="HhH-GPD" evidence="13">
    <location>
        <begin position="38"/>
        <end position="185"/>
    </location>
</feature>
<evidence type="ECO:0000256" key="8">
    <source>
        <dbReference type="ARBA" id="ARBA00023125"/>
    </source>
</evidence>
<dbReference type="InterPro" id="IPR011257">
    <property type="entry name" value="DNA_glycosylase"/>
</dbReference>
<keyword evidence="8 12" id="KW-0238">DNA-binding</keyword>
<dbReference type="RefSeq" id="WP_073992870.1">
    <property type="nucleotide sequence ID" value="NZ_FQYT01000005.1"/>
</dbReference>
<dbReference type="SMART" id="SM00478">
    <property type="entry name" value="ENDO3c"/>
    <property type="match status" value="1"/>
</dbReference>
<dbReference type="PROSITE" id="PS00764">
    <property type="entry name" value="ENDONUCLEASE_III_1"/>
    <property type="match status" value="1"/>
</dbReference>
<dbReference type="Proteomes" id="UP000184342">
    <property type="component" value="Unassembled WGS sequence"/>
</dbReference>
<dbReference type="InterPro" id="IPR004035">
    <property type="entry name" value="Endouclease-III_FeS-bd_BS"/>
</dbReference>
<comment type="cofactor">
    <cofactor evidence="12">
        <name>[4Fe-4S] cluster</name>
        <dbReference type="ChEBI" id="CHEBI:49883"/>
    </cofactor>
    <text evidence="12">Binds 1 [4Fe-4S] cluster.</text>
</comment>
<feature type="binding site" evidence="12">
    <location>
        <position position="197"/>
    </location>
    <ligand>
        <name>[4Fe-4S] cluster</name>
        <dbReference type="ChEBI" id="CHEBI:49883"/>
    </ligand>
</feature>
<keyword evidence="2 12" id="KW-0004">4Fe-4S</keyword>
<dbReference type="InterPro" id="IPR005759">
    <property type="entry name" value="Nth"/>
</dbReference>
<dbReference type="PANTHER" id="PTHR10359">
    <property type="entry name" value="A/G-SPECIFIC ADENINE GLYCOSYLASE/ENDONUCLEASE III"/>
    <property type="match status" value="1"/>
</dbReference>
<dbReference type="GO" id="GO:0019104">
    <property type="term" value="F:DNA N-glycosylase activity"/>
    <property type="evidence" value="ECO:0007669"/>
    <property type="project" value="UniProtKB-UniRule"/>
</dbReference>
<organism evidence="14 15">
    <name type="scientific">Parasporobacterium paucivorans DSM 15970</name>
    <dbReference type="NCBI Taxonomy" id="1122934"/>
    <lineage>
        <taxon>Bacteria</taxon>
        <taxon>Bacillati</taxon>
        <taxon>Bacillota</taxon>
        <taxon>Clostridia</taxon>
        <taxon>Lachnospirales</taxon>
        <taxon>Lachnospiraceae</taxon>
        <taxon>Parasporobacterium</taxon>
    </lineage>
</organism>
<dbReference type="SMART" id="SM00525">
    <property type="entry name" value="FES"/>
    <property type="match status" value="1"/>
</dbReference>
<dbReference type="Pfam" id="PF00633">
    <property type="entry name" value="HHH"/>
    <property type="match status" value="1"/>
</dbReference>
<dbReference type="GO" id="GO:0046872">
    <property type="term" value="F:metal ion binding"/>
    <property type="evidence" value="ECO:0007669"/>
    <property type="project" value="UniProtKB-KW"/>
</dbReference>
<keyword evidence="9 12" id="KW-0234">DNA repair</keyword>
<comment type="similarity">
    <text evidence="1 12">Belongs to the Nth/MutY family.</text>
</comment>
<dbReference type="CDD" id="cd00056">
    <property type="entry name" value="ENDO3c"/>
    <property type="match status" value="1"/>
</dbReference>
<dbReference type="PANTHER" id="PTHR10359:SF18">
    <property type="entry name" value="ENDONUCLEASE III"/>
    <property type="match status" value="1"/>
</dbReference>
<keyword evidence="14" id="KW-0255">Endonuclease</keyword>
<evidence type="ECO:0000313" key="15">
    <source>
        <dbReference type="Proteomes" id="UP000184342"/>
    </source>
</evidence>
<keyword evidence="6 12" id="KW-0408">Iron</keyword>
<dbReference type="Pfam" id="PF00730">
    <property type="entry name" value="HhH-GPD"/>
    <property type="match status" value="1"/>
</dbReference>
<accession>A0A1M6CUI5</accession>
<feature type="binding site" evidence="12">
    <location>
        <position position="203"/>
    </location>
    <ligand>
        <name>[4Fe-4S] cluster</name>
        <dbReference type="ChEBI" id="CHEBI:49883"/>
    </ligand>
</feature>
<feature type="binding site" evidence="12">
    <location>
        <position position="194"/>
    </location>
    <ligand>
        <name>[4Fe-4S] cluster</name>
        <dbReference type="ChEBI" id="CHEBI:49883"/>
    </ligand>
</feature>
<keyword evidence="14" id="KW-0540">Nuclease</keyword>
<evidence type="ECO:0000256" key="10">
    <source>
        <dbReference type="ARBA" id="ARBA00023239"/>
    </source>
</evidence>
<dbReference type="EMBL" id="FQYT01000005">
    <property type="protein sequence ID" value="SHI64636.1"/>
    <property type="molecule type" value="Genomic_DNA"/>
</dbReference>
<evidence type="ECO:0000256" key="5">
    <source>
        <dbReference type="ARBA" id="ARBA00022801"/>
    </source>
</evidence>
<evidence type="ECO:0000256" key="2">
    <source>
        <dbReference type="ARBA" id="ARBA00022485"/>
    </source>
</evidence>
<dbReference type="NCBIfam" id="TIGR01083">
    <property type="entry name" value="nth"/>
    <property type="match status" value="1"/>
</dbReference>
<evidence type="ECO:0000256" key="1">
    <source>
        <dbReference type="ARBA" id="ARBA00008343"/>
    </source>
</evidence>
<dbReference type="PIRSF" id="PIRSF001435">
    <property type="entry name" value="Nth"/>
    <property type="match status" value="1"/>
</dbReference>
<comment type="catalytic activity">
    <reaction evidence="12">
        <text>2'-deoxyribonucleotide-(2'-deoxyribose 5'-phosphate)-2'-deoxyribonucleotide-DNA = a 3'-end 2'-deoxyribonucleotide-(2,3-dehydro-2,3-deoxyribose 5'-phosphate)-DNA + a 5'-end 5'-phospho-2'-deoxyribonucleoside-DNA + H(+)</text>
        <dbReference type="Rhea" id="RHEA:66592"/>
        <dbReference type="Rhea" id="RHEA-COMP:13180"/>
        <dbReference type="Rhea" id="RHEA-COMP:16897"/>
        <dbReference type="Rhea" id="RHEA-COMP:17067"/>
        <dbReference type="ChEBI" id="CHEBI:15378"/>
        <dbReference type="ChEBI" id="CHEBI:136412"/>
        <dbReference type="ChEBI" id="CHEBI:157695"/>
        <dbReference type="ChEBI" id="CHEBI:167181"/>
        <dbReference type="EC" id="4.2.99.18"/>
    </reaction>
</comment>
<dbReference type="FunFam" id="1.10.1670.10:FF:000001">
    <property type="entry name" value="Endonuclease III"/>
    <property type="match status" value="1"/>
</dbReference>
<keyword evidence="11 12" id="KW-0326">Glycosidase</keyword>
<evidence type="ECO:0000259" key="13">
    <source>
        <dbReference type="SMART" id="SM00478"/>
    </source>
</evidence>
<proteinExistence type="inferred from homology"/>
<reference evidence="14 15" key="1">
    <citation type="submission" date="2016-11" db="EMBL/GenBank/DDBJ databases">
        <authorList>
            <person name="Jaros S."/>
            <person name="Januszkiewicz K."/>
            <person name="Wedrychowicz H."/>
        </authorList>
    </citation>
    <scope>NUCLEOTIDE SEQUENCE [LARGE SCALE GENOMIC DNA]</scope>
    <source>
        <strain evidence="14 15">DSM 15970</strain>
    </source>
</reference>
<dbReference type="InterPro" id="IPR023170">
    <property type="entry name" value="HhH_base_excis_C"/>
</dbReference>
<keyword evidence="10 12" id="KW-0456">Lyase</keyword>
<dbReference type="InterPro" id="IPR003265">
    <property type="entry name" value="HhH-GPD_domain"/>
</dbReference>
<dbReference type="InterPro" id="IPR000445">
    <property type="entry name" value="HhH_motif"/>
</dbReference>
<evidence type="ECO:0000256" key="12">
    <source>
        <dbReference type="HAMAP-Rule" id="MF_00942"/>
    </source>
</evidence>
<keyword evidence="15" id="KW-1185">Reference proteome</keyword>
<keyword evidence="4 12" id="KW-0227">DNA damage</keyword>
<evidence type="ECO:0000313" key="14">
    <source>
        <dbReference type="EMBL" id="SHI64636.1"/>
    </source>
</evidence>
<keyword evidence="3 12" id="KW-0479">Metal-binding</keyword>
<evidence type="ECO:0000256" key="7">
    <source>
        <dbReference type="ARBA" id="ARBA00023014"/>
    </source>
</evidence>
<dbReference type="SUPFAM" id="SSF48150">
    <property type="entry name" value="DNA-glycosylase"/>
    <property type="match status" value="1"/>
</dbReference>
<dbReference type="AlphaFoldDB" id="A0A1M6CUI5"/>